<evidence type="ECO:0000313" key="5">
    <source>
        <dbReference type="EMBL" id="TKW61799.1"/>
    </source>
</evidence>
<comment type="caution">
    <text evidence="5">The sequence shown here is derived from an EMBL/GenBank/DDBJ whole genome shotgun (WGS) entry which is preliminary data.</text>
</comment>
<dbReference type="Pfam" id="PF00276">
    <property type="entry name" value="Ribosomal_L23"/>
    <property type="match status" value="1"/>
</dbReference>
<keyword evidence="3 4" id="KW-0687">Ribonucleoprotein</keyword>
<dbReference type="Proteomes" id="UP000320948">
    <property type="component" value="Unassembled WGS sequence"/>
</dbReference>
<protein>
    <recommendedName>
        <fullName evidence="4">Large ribosomal subunit protein uL23</fullName>
    </recommendedName>
</protein>
<keyword evidence="4" id="KW-0694">RNA-binding</keyword>
<gene>
    <name evidence="4" type="primary">rplW</name>
    <name evidence="5" type="ORF">DI628_04050</name>
</gene>
<dbReference type="NCBIfam" id="NF004359">
    <property type="entry name" value="PRK05738.1-3"/>
    <property type="match status" value="1"/>
</dbReference>
<evidence type="ECO:0000313" key="6">
    <source>
        <dbReference type="Proteomes" id="UP000320948"/>
    </source>
</evidence>
<evidence type="ECO:0000256" key="4">
    <source>
        <dbReference type="HAMAP-Rule" id="MF_01369"/>
    </source>
</evidence>
<evidence type="ECO:0000256" key="3">
    <source>
        <dbReference type="ARBA" id="ARBA00023274"/>
    </source>
</evidence>
<name>A0A6N4REX6_BLAVI</name>
<dbReference type="GO" id="GO:0019843">
    <property type="term" value="F:rRNA binding"/>
    <property type="evidence" value="ECO:0007669"/>
    <property type="project" value="UniProtKB-UniRule"/>
</dbReference>
<dbReference type="InterPro" id="IPR012678">
    <property type="entry name" value="Ribosomal_uL23/eL15/eS24_sf"/>
</dbReference>
<evidence type="ECO:0000256" key="2">
    <source>
        <dbReference type="ARBA" id="ARBA00022980"/>
    </source>
</evidence>
<accession>A0A6N4REX6</accession>
<dbReference type="GO" id="GO:0005840">
    <property type="term" value="C:ribosome"/>
    <property type="evidence" value="ECO:0007669"/>
    <property type="project" value="UniProtKB-KW"/>
</dbReference>
<reference evidence="5 6" key="1">
    <citation type="journal article" date="2017" name="Nat. Commun.">
        <title>In situ click chemistry generation of cyclooxygenase-2 inhibitors.</title>
        <authorList>
            <person name="Bhardwaj A."/>
            <person name="Kaur J."/>
            <person name="Wuest M."/>
            <person name="Wuest F."/>
        </authorList>
    </citation>
    <scope>NUCLEOTIDE SEQUENCE [LARGE SCALE GENOMIC DNA]</scope>
    <source>
        <strain evidence="5">S2_018_000_R2_106</strain>
    </source>
</reference>
<dbReference type="AlphaFoldDB" id="A0A6N4REX6"/>
<keyword evidence="4" id="KW-0699">rRNA-binding</keyword>
<keyword evidence="2 4" id="KW-0689">Ribosomal protein</keyword>
<proteinExistence type="inferred from homology"/>
<dbReference type="Gene3D" id="3.30.70.330">
    <property type="match status" value="1"/>
</dbReference>
<sequence length="100" mass="11282">MSKTPTERMYQLVVRPLVTEKTTKVAESGNWLTFEVLLDATKPEIKEAMERLYGVDVLKINTLIQKGKKRTRALSARSDMKKAFVKLKDGQNVDLSAGVK</sequence>
<evidence type="ECO:0000256" key="1">
    <source>
        <dbReference type="ARBA" id="ARBA00006700"/>
    </source>
</evidence>
<dbReference type="GO" id="GO:1990904">
    <property type="term" value="C:ribonucleoprotein complex"/>
    <property type="evidence" value="ECO:0007669"/>
    <property type="project" value="UniProtKB-KW"/>
</dbReference>
<comment type="similarity">
    <text evidence="1 4">Belongs to the universal ribosomal protein uL23 family.</text>
</comment>
<comment type="function">
    <text evidence="4">One of the early assembly proteins it binds 23S rRNA. One of the proteins that surrounds the polypeptide exit tunnel on the outside of the ribosome. Forms the main docking site for trigger factor binding to the ribosome.</text>
</comment>
<dbReference type="GO" id="GO:0003735">
    <property type="term" value="F:structural constituent of ribosome"/>
    <property type="evidence" value="ECO:0007669"/>
    <property type="project" value="InterPro"/>
</dbReference>
<comment type="subunit">
    <text evidence="4">Part of the 50S ribosomal subunit. Contacts protein L29, and trigger factor when it is bound to the ribosome.</text>
</comment>
<dbReference type="EMBL" id="VAFM01000001">
    <property type="protein sequence ID" value="TKW61799.1"/>
    <property type="molecule type" value="Genomic_DNA"/>
</dbReference>
<dbReference type="InterPro" id="IPR013025">
    <property type="entry name" value="Ribosomal_uL23-like"/>
</dbReference>
<dbReference type="SUPFAM" id="SSF54189">
    <property type="entry name" value="Ribosomal proteins S24e, L23 and L15e"/>
    <property type="match status" value="1"/>
</dbReference>
<dbReference type="GO" id="GO:0006412">
    <property type="term" value="P:translation"/>
    <property type="evidence" value="ECO:0007669"/>
    <property type="project" value="UniProtKB-UniRule"/>
</dbReference>
<dbReference type="HAMAP" id="MF_01369_B">
    <property type="entry name" value="Ribosomal_uL23_B"/>
    <property type="match status" value="1"/>
</dbReference>
<dbReference type="PANTHER" id="PTHR11620">
    <property type="entry name" value="60S RIBOSOMAL PROTEIN L23A"/>
    <property type="match status" value="1"/>
</dbReference>
<dbReference type="NCBIfam" id="NF004363">
    <property type="entry name" value="PRK05738.2-4"/>
    <property type="match status" value="1"/>
</dbReference>
<organism evidence="5 6">
    <name type="scientific">Blastochloris viridis</name>
    <name type="common">Rhodopseudomonas viridis</name>
    <dbReference type="NCBI Taxonomy" id="1079"/>
    <lineage>
        <taxon>Bacteria</taxon>
        <taxon>Pseudomonadati</taxon>
        <taxon>Pseudomonadota</taxon>
        <taxon>Alphaproteobacteria</taxon>
        <taxon>Hyphomicrobiales</taxon>
        <taxon>Blastochloridaceae</taxon>
        <taxon>Blastochloris</taxon>
    </lineage>
</organism>
<dbReference type="InterPro" id="IPR012677">
    <property type="entry name" value="Nucleotide-bd_a/b_plait_sf"/>
</dbReference>